<evidence type="ECO:0000313" key="3">
    <source>
        <dbReference type="Proteomes" id="UP001285441"/>
    </source>
</evidence>
<dbReference type="Pfam" id="PF00199">
    <property type="entry name" value="Catalase"/>
    <property type="match status" value="1"/>
</dbReference>
<dbReference type="SUPFAM" id="SSF56634">
    <property type="entry name" value="Heme-dependent catalase-like"/>
    <property type="match status" value="1"/>
</dbReference>
<dbReference type="SMART" id="SM01060">
    <property type="entry name" value="Catalase"/>
    <property type="match status" value="1"/>
</dbReference>
<dbReference type="Proteomes" id="UP001285441">
    <property type="component" value="Unassembled WGS sequence"/>
</dbReference>
<reference evidence="2" key="1">
    <citation type="journal article" date="2023" name="Mol. Phylogenet. Evol.">
        <title>Genome-scale phylogeny and comparative genomics of the fungal order Sordariales.</title>
        <authorList>
            <person name="Hensen N."/>
            <person name="Bonometti L."/>
            <person name="Westerberg I."/>
            <person name="Brannstrom I.O."/>
            <person name="Guillou S."/>
            <person name="Cros-Aarteil S."/>
            <person name="Calhoun S."/>
            <person name="Haridas S."/>
            <person name="Kuo A."/>
            <person name="Mondo S."/>
            <person name="Pangilinan J."/>
            <person name="Riley R."/>
            <person name="LaButti K."/>
            <person name="Andreopoulos B."/>
            <person name="Lipzen A."/>
            <person name="Chen C."/>
            <person name="Yan M."/>
            <person name="Daum C."/>
            <person name="Ng V."/>
            <person name="Clum A."/>
            <person name="Steindorff A."/>
            <person name="Ohm R.A."/>
            <person name="Martin F."/>
            <person name="Silar P."/>
            <person name="Natvig D.O."/>
            <person name="Lalanne C."/>
            <person name="Gautier V."/>
            <person name="Ament-Velasquez S.L."/>
            <person name="Kruys A."/>
            <person name="Hutchinson M.I."/>
            <person name="Powell A.J."/>
            <person name="Barry K."/>
            <person name="Miller A.N."/>
            <person name="Grigoriev I.V."/>
            <person name="Debuchy R."/>
            <person name="Gladieux P."/>
            <person name="Hiltunen Thoren M."/>
            <person name="Johannesson H."/>
        </authorList>
    </citation>
    <scope>NUCLEOTIDE SEQUENCE</scope>
    <source>
        <strain evidence="2">CBS 232.78</strain>
    </source>
</reference>
<dbReference type="PRINTS" id="PR00067">
    <property type="entry name" value="CATALASE"/>
</dbReference>
<evidence type="ECO:0000313" key="2">
    <source>
        <dbReference type="EMBL" id="KAK3368429.1"/>
    </source>
</evidence>
<dbReference type="Gene3D" id="2.40.180.10">
    <property type="entry name" value="Catalase core domain"/>
    <property type="match status" value="1"/>
</dbReference>
<dbReference type="PANTHER" id="PTHR11465:SF13">
    <property type="entry name" value="CATALASE (EUROFUNG)"/>
    <property type="match status" value="1"/>
</dbReference>
<reference evidence="2" key="2">
    <citation type="submission" date="2023-06" db="EMBL/GenBank/DDBJ databases">
        <authorList>
            <consortium name="Lawrence Berkeley National Laboratory"/>
            <person name="Haridas S."/>
            <person name="Hensen N."/>
            <person name="Bonometti L."/>
            <person name="Westerberg I."/>
            <person name="Brannstrom I.O."/>
            <person name="Guillou S."/>
            <person name="Cros-Aarteil S."/>
            <person name="Calhoun S."/>
            <person name="Kuo A."/>
            <person name="Mondo S."/>
            <person name="Pangilinan J."/>
            <person name="Riley R."/>
            <person name="LaButti K."/>
            <person name="Andreopoulos B."/>
            <person name="Lipzen A."/>
            <person name="Chen C."/>
            <person name="Yanf M."/>
            <person name="Daum C."/>
            <person name="Ng V."/>
            <person name="Clum A."/>
            <person name="Steindorff A."/>
            <person name="Ohm R."/>
            <person name="Martin F."/>
            <person name="Silar P."/>
            <person name="Natvig D."/>
            <person name="Lalanne C."/>
            <person name="Gautier V."/>
            <person name="Ament-velasquez S.L."/>
            <person name="Kruys A."/>
            <person name="Hutchinson M.I."/>
            <person name="Powell A.J."/>
            <person name="Barry K."/>
            <person name="Miller A.N."/>
            <person name="Grigoriev I.V."/>
            <person name="Debuchy R."/>
            <person name="Gladieux P."/>
            <person name="Thoren M.H."/>
            <person name="Johannesson H."/>
        </authorList>
    </citation>
    <scope>NUCLEOTIDE SEQUENCE</scope>
    <source>
        <strain evidence="2">CBS 232.78</strain>
    </source>
</reference>
<evidence type="ECO:0000259" key="1">
    <source>
        <dbReference type="SMART" id="SM01060"/>
    </source>
</evidence>
<dbReference type="PROSITE" id="PS51402">
    <property type="entry name" value="CATALASE_3"/>
    <property type="match status" value="1"/>
</dbReference>
<proteinExistence type="predicted"/>
<dbReference type="GO" id="GO:0042744">
    <property type="term" value="P:hydrogen peroxide catabolic process"/>
    <property type="evidence" value="ECO:0007669"/>
    <property type="project" value="TreeGrafter"/>
</dbReference>
<accession>A0AAE0N3U8</accession>
<feature type="domain" description="Catalase core" evidence="1">
    <location>
        <begin position="123"/>
        <end position="286"/>
    </location>
</feature>
<dbReference type="InterPro" id="IPR018028">
    <property type="entry name" value="Catalase"/>
</dbReference>
<gene>
    <name evidence="2" type="ORF">B0H63DRAFT_565123</name>
</gene>
<dbReference type="EMBL" id="JAULSW010000010">
    <property type="protein sequence ID" value="KAK3368429.1"/>
    <property type="molecule type" value="Genomic_DNA"/>
</dbReference>
<dbReference type="GO" id="GO:0005777">
    <property type="term" value="C:peroxisome"/>
    <property type="evidence" value="ECO:0007669"/>
    <property type="project" value="TreeGrafter"/>
</dbReference>
<sequence>MVLTPNFLGVADTALDDQMDPIAGVALLVYTLSGFDGGYIESHVQEGQGGSQGAAHVFARHDDQLGPAVGDDRAIPDDVHLLLGWNGPMHTRAEVAMWQISGITSPPSACFLLDPYYPAPKRVPLDSADYPFEMGRDEPLPLQPARQDHQQVPPQSPKANFLSTIGEKTPVFVRFSTVTFGREFPDEGRNPRGFAIKFYTMEGNYDIVGLNFLVFFYRDPIQGPDVIWSQSRNPKNFLLDYDALFGLLANTPEANHASLIFFSDYKAVAMCGRDPDYSKRDLWDAI</sequence>
<dbReference type="PANTHER" id="PTHR11465">
    <property type="entry name" value="CATALASE"/>
    <property type="match status" value="1"/>
</dbReference>
<keyword evidence="3" id="KW-1185">Reference proteome</keyword>
<name>A0AAE0N3U8_9PEZI</name>
<organism evidence="2 3">
    <name type="scientific">Podospora didyma</name>
    <dbReference type="NCBI Taxonomy" id="330526"/>
    <lineage>
        <taxon>Eukaryota</taxon>
        <taxon>Fungi</taxon>
        <taxon>Dikarya</taxon>
        <taxon>Ascomycota</taxon>
        <taxon>Pezizomycotina</taxon>
        <taxon>Sordariomycetes</taxon>
        <taxon>Sordariomycetidae</taxon>
        <taxon>Sordariales</taxon>
        <taxon>Podosporaceae</taxon>
        <taxon>Podospora</taxon>
    </lineage>
</organism>
<dbReference type="GO" id="GO:0020037">
    <property type="term" value="F:heme binding"/>
    <property type="evidence" value="ECO:0007669"/>
    <property type="project" value="InterPro"/>
</dbReference>
<dbReference type="AlphaFoldDB" id="A0AAE0N3U8"/>
<dbReference type="GO" id="GO:0005739">
    <property type="term" value="C:mitochondrion"/>
    <property type="evidence" value="ECO:0007669"/>
    <property type="project" value="TreeGrafter"/>
</dbReference>
<protein>
    <submittedName>
        <fullName evidence="2">Catalase-like domain-containing protein</fullName>
    </submittedName>
</protein>
<dbReference type="GO" id="GO:0042542">
    <property type="term" value="P:response to hydrogen peroxide"/>
    <property type="evidence" value="ECO:0007669"/>
    <property type="project" value="TreeGrafter"/>
</dbReference>
<comment type="caution">
    <text evidence="2">The sequence shown here is derived from an EMBL/GenBank/DDBJ whole genome shotgun (WGS) entry which is preliminary data.</text>
</comment>
<dbReference type="InterPro" id="IPR020835">
    <property type="entry name" value="Catalase_sf"/>
</dbReference>
<dbReference type="InterPro" id="IPR011614">
    <property type="entry name" value="Catalase_core"/>
</dbReference>
<dbReference type="GO" id="GO:0004096">
    <property type="term" value="F:catalase activity"/>
    <property type="evidence" value="ECO:0007669"/>
    <property type="project" value="InterPro"/>
</dbReference>